<feature type="domain" description="Methyl-accepting transducer" evidence="8">
    <location>
        <begin position="413"/>
        <end position="670"/>
    </location>
</feature>
<accession>A0ABZ0S070</accession>
<dbReference type="InterPro" id="IPR003660">
    <property type="entry name" value="HAMP_dom"/>
</dbReference>
<dbReference type="CDD" id="cd12913">
    <property type="entry name" value="PDC1_MCP_like"/>
    <property type="match status" value="1"/>
</dbReference>
<keyword evidence="2" id="KW-1003">Cell membrane</keyword>
<dbReference type="Gene3D" id="6.10.340.10">
    <property type="match status" value="1"/>
</dbReference>
<gene>
    <name evidence="10" type="ORF">R6U77_01730</name>
</gene>
<keyword evidence="7" id="KW-1133">Transmembrane helix</keyword>
<reference evidence="10 11" key="1">
    <citation type="submission" date="2023-09" db="EMBL/GenBank/DDBJ databases">
        <authorList>
            <person name="Page C.A."/>
            <person name="Perez-Diaz I.M."/>
        </authorList>
    </citation>
    <scope>NUCLEOTIDE SEQUENCE [LARGE SCALE GENOMIC DNA]</scope>
    <source>
        <strain evidence="10 11">Ll15</strain>
    </source>
</reference>
<keyword evidence="4 6" id="KW-0807">Transducer</keyword>
<proteinExistence type="inferred from homology"/>
<dbReference type="Gene3D" id="1.10.287.950">
    <property type="entry name" value="Methyl-accepting chemotaxis protein"/>
    <property type="match status" value="1"/>
</dbReference>
<dbReference type="CDD" id="cd06225">
    <property type="entry name" value="HAMP"/>
    <property type="match status" value="1"/>
</dbReference>
<dbReference type="Pfam" id="PF00672">
    <property type="entry name" value="HAMP"/>
    <property type="match status" value="1"/>
</dbReference>
<evidence type="ECO:0000259" key="8">
    <source>
        <dbReference type="PROSITE" id="PS50111"/>
    </source>
</evidence>
<dbReference type="SUPFAM" id="SSF58104">
    <property type="entry name" value="Methyl-accepting chemotaxis protein (MCP) signaling domain"/>
    <property type="match status" value="1"/>
</dbReference>
<evidence type="ECO:0000259" key="9">
    <source>
        <dbReference type="PROSITE" id="PS50885"/>
    </source>
</evidence>
<evidence type="ECO:0000256" key="6">
    <source>
        <dbReference type="PROSITE-ProRule" id="PRU00284"/>
    </source>
</evidence>
<evidence type="ECO:0000256" key="4">
    <source>
        <dbReference type="ARBA" id="ARBA00023224"/>
    </source>
</evidence>
<dbReference type="Proteomes" id="UP001322664">
    <property type="component" value="Chromosome"/>
</dbReference>
<organism evidence="10 11">
    <name type="scientific">Lysinibacillus louembei</name>
    <dbReference type="NCBI Taxonomy" id="1470088"/>
    <lineage>
        <taxon>Bacteria</taxon>
        <taxon>Bacillati</taxon>
        <taxon>Bacillota</taxon>
        <taxon>Bacilli</taxon>
        <taxon>Bacillales</taxon>
        <taxon>Bacillaceae</taxon>
        <taxon>Lysinibacillus</taxon>
    </lineage>
</organism>
<dbReference type="Pfam" id="PF00015">
    <property type="entry name" value="MCPsignal"/>
    <property type="match status" value="1"/>
</dbReference>
<dbReference type="PANTHER" id="PTHR32089">
    <property type="entry name" value="METHYL-ACCEPTING CHEMOTAXIS PROTEIN MCPB"/>
    <property type="match status" value="1"/>
</dbReference>
<dbReference type="InterPro" id="IPR004089">
    <property type="entry name" value="MCPsignal_dom"/>
</dbReference>
<feature type="domain" description="HAMP" evidence="9">
    <location>
        <begin position="340"/>
        <end position="394"/>
    </location>
</feature>
<keyword evidence="11" id="KW-1185">Reference proteome</keyword>
<evidence type="ECO:0000313" key="11">
    <source>
        <dbReference type="Proteomes" id="UP001322664"/>
    </source>
</evidence>
<dbReference type="SMART" id="SM00283">
    <property type="entry name" value="MA"/>
    <property type="match status" value="1"/>
</dbReference>
<dbReference type="SMART" id="SM00304">
    <property type="entry name" value="HAMP"/>
    <property type="match status" value="1"/>
</dbReference>
<feature type="transmembrane region" description="Helical" evidence="7">
    <location>
        <begin position="12"/>
        <end position="34"/>
    </location>
</feature>
<name>A0ABZ0S070_9BACI</name>
<evidence type="ECO:0000313" key="10">
    <source>
        <dbReference type="EMBL" id="WPK12438.1"/>
    </source>
</evidence>
<keyword evidence="3 7" id="KW-0472">Membrane</keyword>
<evidence type="ECO:0000256" key="7">
    <source>
        <dbReference type="SAM" id="Phobius"/>
    </source>
</evidence>
<dbReference type="RefSeq" id="WP_319837180.1">
    <property type="nucleotide sequence ID" value="NZ_CP137624.1"/>
</dbReference>
<evidence type="ECO:0000256" key="3">
    <source>
        <dbReference type="ARBA" id="ARBA00023136"/>
    </source>
</evidence>
<dbReference type="Gene3D" id="3.30.450.20">
    <property type="entry name" value="PAS domain"/>
    <property type="match status" value="2"/>
</dbReference>
<protein>
    <submittedName>
        <fullName evidence="10">Methyl-accepting chemotaxis protein</fullName>
    </submittedName>
</protein>
<dbReference type="EMBL" id="CP137624">
    <property type="protein sequence ID" value="WPK12438.1"/>
    <property type="molecule type" value="Genomic_DNA"/>
</dbReference>
<comment type="similarity">
    <text evidence="5">Belongs to the methyl-accepting chemotaxis (MCP) protein family.</text>
</comment>
<dbReference type="PROSITE" id="PS50111">
    <property type="entry name" value="CHEMOTAXIS_TRANSDUC_2"/>
    <property type="match status" value="1"/>
</dbReference>
<sequence length="701" mass="77675">MKRKQSIPLKLSSLIIGVFILLFITYLLITGIIIKGQNASDAENLTLITAEQATLKMGERFKKTNTVLATTKSMIENLKNNNDLYTDDVLEMVTSNLQNNVDIIGAGAVLERGAFEVDSSVEQRYVDSQGRFIPYLANEGQSITTTMLNDLDDKVASAWYWIPKEQKRMTLVEPYPYEVNGQTIAMTTIAVPLIDARGNVFGALTADISIEYLNELIVAETPKGGYAAIISDAGELVTNSFGDSGGNIEEYSNVVWDTIKQQIVNGDTASLYTYSEYFEDDAYTIYKPMVLEGIDEKWAVQLILPKSVVLEQYNQILMIAIISAIVIIMVMALISIWYIYKQLRPLKYLRASIEAAASGDLTQTIDPKYIKYDEIGTVTMAYNNMIEQTSGIIQTVQNSTQTLNNATEHVMNSFNEITASSVEVATAIDEIAQGTSKQSEDTEETNYRMMDLSDEIDSLSGISNNMDELSQQTQETISNGMNEVVSLREHNTKTNEMNKRIQQQMHALAADISNINNIIASIQGITEQTNLLALNASIEAARAGEHGKGFAVVAEEVRNLAEQSKKETEIIRQTVAGILENSRQTVEVIDSNAQLLEMQNESVQSTEQAFKNNSELTLAITTAIAKLKEQLENMLEHKNQATMAIQSISAISEQTAASAEEVSATAQSQQNELFNVSQAVMDVERTTKELREAIQRFTLNK</sequence>
<evidence type="ECO:0000256" key="1">
    <source>
        <dbReference type="ARBA" id="ARBA00004236"/>
    </source>
</evidence>
<dbReference type="PROSITE" id="PS50885">
    <property type="entry name" value="HAMP"/>
    <property type="match status" value="1"/>
</dbReference>
<evidence type="ECO:0000256" key="2">
    <source>
        <dbReference type="ARBA" id="ARBA00022475"/>
    </source>
</evidence>
<keyword evidence="7" id="KW-0812">Transmembrane</keyword>
<dbReference type="PANTHER" id="PTHR32089:SF112">
    <property type="entry name" value="LYSOZYME-LIKE PROTEIN-RELATED"/>
    <property type="match status" value="1"/>
</dbReference>
<evidence type="ECO:0000256" key="5">
    <source>
        <dbReference type="ARBA" id="ARBA00029447"/>
    </source>
</evidence>
<comment type="subcellular location">
    <subcellularLocation>
        <location evidence="1">Cell membrane</location>
    </subcellularLocation>
</comment>
<dbReference type="Pfam" id="PF22673">
    <property type="entry name" value="MCP-like_PDC_1"/>
    <property type="match status" value="1"/>
</dbReference>
<feature type="transmembrane region" description="Helical" evidence="7">
    <location>
        <begin position="316"/>
        <end position="340"/>
    </location>
</feature>